<dbReference type="PROSITE" id="PS50977">
    <property type="entry name" value="HTH_TETR_2"/>
    <property type="match status" value="1"/>
</dbReference>
<dbReference type="SUPFAM" id="SSF46689">
    <property type="entry name" value="Homeodomain-like"/>
    <property type="match status" value="1"/>
</dbReference>
<sequence length="204" mass="23260">MSDTAAKPDRRIAKSKQALKRALLTLLAEKDFQSVSITEIVRLADCNRGTFYAHYEHKDALLADVIGEVTSGLIEAFRAPYRDKASFHLDELPYTSVAIFDHIYRNAKLYETLLNGNVLPNFREQMFRTLKSVSMEDLYVAPDESSSKINTELQIIYQTHALLGLTDHWIREGFPYTPEYMAEQLLLIVNRRPGKVVLKHGGMP</sequence>
<dbReference type="RefSeq" id="WP_139606765.1">
    <property type="nucleotide sequence ID" value="NZ_VDCQ01000074.1"/>
</dbReference>
<comment type="caution">
    <text evidence="4">The sequence shown here is derived from an EMBL/GenBank/DDBJ whole genome shotgun (WGS) entry which is preliminary data.</text>
</comment>
<dbReference type="PANTHER" id="PTHR43479:SF7">
    <property type="entry name" value="TETR-FAMILY TRANSCRIPTIONAL REGULATOR"/>
    <property type="match status" value="1"/>
</dbReference>
<name>A0A5C4SYH5_9BACL</name>
<dbReference type="InterPro" id="IPR050624">
    <property type="entry name" value="HTH-type_Tx_Regulator"/>
</dbReference>
<proteinExistence type="predicted"/>
<dbReference type="InterPro" id="IPR039532">
    <property type="entry name" value="TetR_C_Firmicutes"/>
</dbReference>
<dbReference type="EMBL" id="VDCQ01000074">
    <property type="protein sequence ID" value="TNJ61553.1"/>
    <property type="molecule type" value="Genomic_DNA"/>
</dbReference>
<evidence type="ECO:0000313" key="5">
    <source>
        <dbReference type="Proteomes" id="UP000307943"/>
    </source>
</evidence>
<dbReference type="InterPro" id="IPR001647">
    <property type="entry name" value="HTH_TetR"/>
</dbReference>
<keyword evidence="5" id="KW-1185">Reference proteome</keyword>
<feature type="DNA-binding region" description="H-T-H motif" evidence="2">
    <location>
        <begin position="36"/>
        <end position="55"/>
    </location>
</feature>
<evidence type="ECO:0000313" key="4">
    <source>
        <dbReference type="EMBL" id="TNJ61553.1"/>
    </source>
</evidence>
<protein>
    <submittedName>
        <fullName evidence="4">TetR/AcrR family transcriptional regulator</fullName>
    </submittedName>
</protein>
<dbReference type="GO" id="GO:0003677">
    <property type="term" value="F:DNA binding"/>
    <property type="evidence" value="ECO:0007669"/>
    <property type="project" value="UniProtKB-UniRule"/>
</dbReference>
<dbReference type="Pfam" id="PF00440">
    <property type="entry name" value="TetR_N"/>
    <property type="match status" value="1"/>
</dbReference>
<dbReference type="Proteomes" id="UP000307943">
    <property type="component" value="Unassembled WGS sequence"/>
</dbReference>
<dbReference type="Gene3D" id="1.10.357.10">
    <property type="entry name" value="Tetracycline Repressor, domain 2"/>
    <property type="match status" value="1"/>
</dbReference>
<reference evidence="4 5" key="1">
    <citation type="submission" date="2019-05" db="EMBL/GenBank/DDBJ databases">
        <title>We sequenced the genome of Paenibacillus hemerocallicola KCTC 33185 for further insight into its adaptation and study the phylogeny of Paenibacillus.</title>
        <authorList>
            <person name="Narsing Rao M.P."/>
        </authorList>
    </citation>
    <scope>NUCLEOTIDE SEQUENCE [LARGE SCALE GENOMIC DNA]</scope>
    <source>
        <strain evidence="4 5">KCTC 33185</strain>
    </source>
</reference>
<dbReference type="OrthoDB" id="9810250at2"/>
<dbReference type="AlphaFoldDB" id="A0A5C4SYH5"/>
<feature type="domain" description="HTH tetR-type" evidence="3">
    <location>
        <begin position="13"/>
        <end position="73"/>
    </location>
</feature>
<gene>
    <name evidence="4" type="ORF">FE784_34330</name>
</gene>
<dbReference type="Pfam" id="PF14278">
    <property type="entry name" value="TetR_C_8"/>
    <property type="match status" value="1"/>
</dbReference>
<evidence type="ECO:0000256" key="1">
    <source>
        <dbReference type="ARBA" id="ARBA00023125"/>
    </source>
</evidence>
<keyword evidence="1 2" id="KW-0238">DNA-binding</keyword>
<evidence type="ECO:0000256" key="2">
    <source>
        <dbReference type="PROSITE-ProRule" id="PRU00335"/>
    </source>
</evidence>
<evidence type="ECO:0000259" key="3">
    <source>
        <dbReference type="PROSITE" id="PS50977"/>
    </source>
</evidence>
<dbReference type="PANTHER" id="PTHR43479">
    <property type="entry name" value="ACREF/ENVCD OPERON REPRESSOR-RELATED"/>
    <property type="match status" value="1"/>
</dbReference>
<accession>A0A5C4SYH5</accession>
<organism evidence="4 5">
    <name type="scientific">Paenibacillus hemerocallicola</name>
    <dbReference type="NCBI Taxonomy" id="1172614"/>
    <lineage>
        <taxon>Bacteria</taxon>
        <taxon>Bacillati</taxon>
        <taxon>Bacillota</taxon>
        <taxon>Bacilli</taxon>
        <taxon>Bacillales</taxon>
        <taxon>Paenibacillaceae</taxon>
        <taxon>Paenibacillus</taxon>
    </lineage>
</organism>
<dbReference type="InterPro" id="IPR009057">
    <property type="entry name" value="Homeodomain-like_sf"/>
</dbReference>